<comment type="caution">
    <text evidence="1">The sequence shown here is derived from an EMBL/GenBank/DDBJ whole genome shotgun (WGS) entry which is preliminary data.</text>
</comment>
<reference evidence="1 2" key="1">
    <citation type="submission" date="2023-03" db="EMBL/GenBank/DDBJ databases">
        <title>Bacillus Genome Sequencing.</title>
        <authorList>
            <person name="Dunlap C."/>
        </authorList>
    </citation>
    <scope>NUCLEOTIDE SEQUENCE [LARGE SCALE GENOMIC DNA]</scope>
    <source>
        <strain evidence="1 2">B-23453</strain>
    </source>
</reference>
<name>A0ABU6MHQ9_9BACI</name>
<accession>A0ABU6MHQ9</accession>
<proteinExistence type="predicted"/>
<keyword evidence="2" id="KW-1185">Reference proteome</keyword>
<evidence type="ECO:0000313" key="1">
    <source>
        <dbReference type="EMBL" id="MED1203541.1"/>
    </source>
</evidence>
<protein>
    <submittedName>
        <fullName evidence="1">Uncharacterized protein</fullName>
    </submittedName>
</protein>
<organism evidence="1 2">
    <name type="scientific">Heyndrickxia acidicola</name>
    <dbReference type="NCBI Taxonomy" id="209389"/>
    <lineage>
        <taxon>Bacteria</taxon>
        <taxon>Bacillati</taxon>
        <taxon>Bacillota</taxon>
        <taxon>Bacilli</taxon>
        <taxon>Bacillales</taxon>
        <taxon>Bacillaceae</taxon>
        <taxon>Heyndrickxia</taxon>
    </lineage>
</organism>
<evidence type="ECO:0000313" key="2">
    <source>
        <dbReference type="Proteomes" id="UP001341444"/>
    </source>
</evidence>
<dbReference type="RefSeq" id="WP_157090822.1">
    <property type="nucleotide sequence ID" value="NZ_JARMAB010000013.1"/>
</dbReference>
<gene>
    <name evidence="1" type="ORF">P4T90_10690</name>
</gene>
<sequence length="55" mass="6385">MIEQAAKHCMTSAFLLWCHFAVIATLRLSNNSFIKQTMLPLPQEKFLQILAYRTD</sequence>
<dbReference type="Proteomes" id="UP001341444">
    <property type="component" value="Unassembled WGS sequence"/>
</dbReference>
<dbReference type="EMBL" id="JARMAB010000013">
    <property type="protein sequence ID" value="MED1203541.1"/>
    <property type="molecule type" value="Genomic_DNA"/>
</dbReference>